<reference evidence="1" key="1">
    <citation type="journal article" date="2020" name="mSystems">
        <title>Genome- and Community-Level Interaction Insights into Carbon Utilization and Element Cycling Functions of Hydrothermarchaeota in Hydrothermal Sediment.</title>
        <authorList>
            <person name="Zhou Z."/>
            <person name="Liu Y."/>
            <person name="Xu W."/>
            <person name="Pan J."/>
            <person name="Luo Z.H."/>
            <person name="Li M."/>
        </authorList>
    </citation>
    <scope>NUCLEOTIDE SEQUENCE [LARGE SCALE GENOMIC DNA]</scope>
    <source>
        <strain evidence="1">SpSt-374</strain>
    </source>
</reference>
<comment type="caution">
    <text evidence="1">The sequence shown here is derived from an EMBL/GenBank/DDBJ whole genome shotgun (WGS) entry which is preliminary data.</text>
</comment>
<organism evidence="1">
    <name type="scientific">Planktothricoides sp. SpSt-374</name>
    <dbReference type="NCBI Taxonomy" id="2282167"/>
    <lineage>
        <taxon>Bacteria</taxon>
        <taxon>Bacillati</taxon>
        <taxon>Cyanobacteriota</taxon>
        <taxon>Cyanophyceae</taxon>
        <taxon>Oscillatoriophycideae</taxon>
        <taxon>Oscillatoriales</taxon>
        <taxon>Oscillatoriaceae</taxon>
        <taxon>Planktothricoides</taxon>
    </lineage>
</organism>
<dbReference type="AlphaFoldDB" id="A0A7C4A077"/>
<name>A0A7C4A077_9CYAN</name>
<protein>
    <submittedName>
        <fullName evidence="1">Uncharacterized protein</fullName>
    </submittedName>
</protein>
<proteinExistence type="predicted"/>
<gene>
    <name evidence="1" type="ORF">ENR15_20995</name>
</gene>
<evidence type="ECO:0000313" key="1">
    <source>
        <dbReference type="EMBL" id="HGG03047.1"/>
    </source>
</evidence>
<dbReference type="EMBL" id="DSPX01000208">
    <property type="protein sequence ID" value="HGG03047.1"/>
    <property type="molecule type" value="Genomic_DNA"/>
</dbReference>
<sequence>MTNDKHTKGLLMSFYIFDFGPASSKLQEYADINGKIPEAGDDWEDFNWPHNLARSFADKDNGPQLWQEFIQEANRKINRAMQVLEDLKEESPLQ</sequence>
<accession>A0A7C4A077</accession>